<dbReference type="GO" id="GO:0005886">
    <property type="term" value="C:plasma membrane"/>
    <property type="evidence" value="ECO:0007669"/>
    <property type="project" value="UniProtKB-SubCell"/>
</dbReference>
<evidence type="ECO:0000313" key="9">
    <source>
        <dbReference type="EMBL" id="GAP39548.1"/>
    </source>
</evidence>
<dbReference type="PANTHER" id="PTHR13285">
    <property type="entry name" value="ACYLTRANSFERASE"/>
    <property type="match status" value="1"/>
</dbReference>
<proteinExistence type="inferred from homology"/>
<sequence>MYNNLNRIGLTLKSDPMKPHMALAVQRICTFNISLNSQKAFLKFELLHYLPSENSMQLTSFLFLLFFLVVSSIYYLFPSKYRWIWLLLVSYCFYGIGNINSVGLLILVTVTTWYGGNLIAGARHNHRIRNSSAHQKIILAACVLLNIGILVFYKYSNFAIYNLNRILRIGQIPPIQFTFNWIMPIGISFFILQALTYPIDIYRGKINPEKNPLKYALFVSFFPQILSGPIGRAKNMLPQISTNHQFDFDRIKHGMWRMLWGFFQKMVIGDRLSIFIASVFDDPVVFQHGGIINWIAMVFFGLQIYYDFAGYSNIAIGAAQILGYSIPVNFLRPYFSKSVTEFWKRWHISLTSWFRDYLYIPLGGNRVGKIRHAANILIVFLVSGLWHGANWTFIIWGLLNGFYQLIELSLKSVLKPIIGQRSFQLNSFGWKSLRVVMVFFLTDFAWIFFRSNTIHDAFGFIKGLFYFNPQILLDDQLYQYGLTRINMQILLIALVISVTVSWLQRSGSICEKMDRQPFWFRWAVILTGIFAILLLGIYGPNVDTSQFIYTKF</sequence>
<keyword evidence="3 7" id="KW-1003">Cell membrane</keyword>
<comment type="subcellular location">
    <subcellularLocation>
        <location evidence="1">Cell membrane</location>
        <topology evidence="1">Multi-pass membrane protein</topology>
    </subcellularLocation>
</comment>
<comment type="similarity">
    <text evidence="2 7">Belongs to the membrane-bound acyltransferase family.</text>
</comment>
<dbReference type="PIRSF" id="PIRSF500217">
    <property type="entry name" value="AlgI"/>
    <property type="match status" value="1"/>
</dbReference>
<gene>
    <name evidence="9" type="ORF">ATC1_1278</name>
</gene>
<dbReference type="Proteomes" id="UP000053370">
    <property type="component" value="Unassembled WGS sequence"/>
</dbReference>
<dbReference type="InterPro" id="IPR024194">
    <property type="entry name" value="Ac/AlaTfrase_AlgI/DltB"/>
</dbReference>
<keyword evidence="4 8" id="KW-0812">Transmembrane</keyword>
<dbReference type="InterPro" id="IPR051085">
    <property type="entry name" value="MB_O-acyltransferase"/>
</dbReference>
<feature type="transmembrane region" description="Helical" evidence="8">
    <location>
        <begin position="137"/>
        <end position="155"/>
    </location>
</feature>
<keyword evidence="5 8" id="KW-1133">Transmembrane helix</keyword>
<evidence type="ECO:0000256" key="4">
    <source>
        <dbReference type="ARBA" id="ARBA00022692"/>
    </source>
</evidence>
<keyword evidence="7 9" id="KW-0808">Transferase</keyword>
<reference evidence="9" key="1">
    <citation type="journal article" date="2015" name="Genome Announc.">
        <title>Draft Genome Sequence of Anaerolineae Strain TC1, a Novel Isolate from a Methanogenic Wastewater Treatment System.</title>
        <authorList>
            <person name="Matsuura N."/>
            <person name="Tourlousse D.M."/>
            <person name="Sun L."/>
            <person name="Toyonaga M."/>
            <person name="Kuroda K."/>
            <person name="Ohashi A."/>
            <person name="Cruz R."/>
            <person name="Yamaguchi T."/>
            <person name="Sekiguchi Y."/>
        </authorList>
    </citation>
    <scope>NUCLEOTIDE SEQUENCE [LARGE SCALE GENOMIC DNA]</scope>
    <source>
        <strain evidence="9">TC1</strain>
    </source>
</reference>
<dbReference type="InterPro" id="IPR028362">
    <property type="entry name" value="AlgI"/>
</dbReference>
<dbReference type="OrthoDB" id="139172at2"/>
<evidence type="ECO:0000256" key="3">
    <source>
        <dbReference type="ARBA" id="ARBA00022475"/>
    </source>
</evidence>
<feature type="transmembrane region" description="Helical" evidence="8">
    <location>
        <begin position="519"/>
        <end position="539"/>
    </location>
</feature>
<evidence type="ECO:0000256" key="5">
    <source>
        <dbReference type="ARBA" id="ARBA00022989"/>
    </source>
</evidence>
<evidence type="ECO:0000256" key="6">
    <source>
        <dbReference type="ARBA" id="ARBA00023136"/>
    </source>
</evidence>
<evidence type="ECO:0000256" key="1">
    <source>
        <dbReference type="ARBA" id="ARBA00004651"/>
    </source>
</evidence>
<dbReference type="EMBL" id="DF968180">
    <property type="protein sequence ID" value="GAP39548.1"/>
    <property type="molecule type" value="Genomic_DNA"/>
</dbReference>
<dbReference type="PANTHER" id="PTHR13285:SF18">
    <property type="entry name" value="PROTEIN-CYSTEINE N-PALMITOYLTRANSFERASE RASP"/>
    <property type="match status" value="1"/>
</dbReference>
<accession>A0A0K8PA63</accession>
<dbReference type="STRING" id="1678840.ATC1_1278"/>
<name>A0A0K8PA63_9CHLR</name>
<feature type="transmembrane region" description="Helical" evidence="8">
    <location>
        <begin position="286"/>
        <end position="306"/>
    </location>
</feature>
<evidence type="ECO:0000256" key="8">
    <source>
        <dbReference type="SAM" id="Phobius"/>
    </source>
</evidence>
<protein>
    <submittedName>
        <fullName evidence="9">D-alanyl-lipoteichoic acid acyltransferase DltB, MBOAT superfamily</fullName>
    </submittedName>
</protein>
<keyword evidence="10" id="KW-1185">Reference proteome</keyword>
<keyword evidence="7 9" id="KW-0012">Acyltransferase</keyword>
<dbReference type="Pfam" id="PF03062">
    <property type="entry name" value="MBOAT"/>
    <property type="match status" value="1"/>
</dbReference>
<organism evidence="9">
    <name type="scientific">Flexilinea flocculi</name>
    <dbReference type="NCBI Taxonomy" id="1678840"/>
    <lineage>
        <taxon>Bacteria</taxon>
        <taxon>Bacillati</taxon>
        <taxon>Chloroflexota</taxon>
        <taxon>Anaerolineae</taxon>
        <taxon>Anaerolineales</taxon>
        <taxon>Anaerolineaceae</taxon>
        <taxon>Flexilinea</taxon>
    </lineage>
</organism>
<feature type="transmembrane region" description="Helical" evidence="8">
    <location>
        <begin position="83"/>
        <end position="116"/>
    </location>
</feature>
<feature type="transmembrane region" description="Helical" evidence="8">
    <location>
        <begin position="376"/>
        <end position="399"/>
    </location>
</feature>
<dbReference type="RefSeq" id="WP_062278087.1">
    <property type="nucleotide sequence ID" value="NZ_DF968180.1"/>
</dbReference>
<dbReference type="InterPro" id="IPR004299">
    <property type="entry name" value="MBOAT_fam"/>
</dbReference>
<dbReference type="GO" id="GO:0016746">
    <property type="term" value="F:acyltransferase activity"/>
    <property type="evidence" value="ECO:0007669"/>
    <property type="project" value="UniProtKB-KW"/>
</dbReference>
<evidence type="ECO:0000313" key="10">
    <source>
        <dbReference type="Proteomes" id="UP000053370"/>
    </source>
</evidence>
<feature type="transmembrane region" description="Helical" evidence="8">
    <location>
        <begin position="58"/>
        <end position="77"/>
    </location>
</feature>
<evidence type="ECO:0000256" key="2">
    <source>
        <dbReference type="ARBA" id="ARBA00010323"/>
    </source>
</evidence>
<keyword evidence="6 7" id="KW-0472">Membrane</keyword>
<feature type="transmembrane region" description="Helical" evidence="8">
    <location>
        <begin position="485"/>
        <end position="503"/>
    </location>
</feature>
<dbReference type="PATRIC" id="fig|1678840.3.peg.593"/>
<feature type="transmembrane region" description="Helical" evidence="8">
    <location>
        <begin position="175"/>
        <end position="195"/>
    </location>
</feature>
<evidence type="ECO:0000256" key="7">
    <source>
        <dbReference type="PIRNR" id="PIRNR016636"/>
    </source>
</evidence>
<dbReference type="GO" id="GO:0042121">
    <property type="term" value="P:alginic acid biosynthetic process"/>
    <property type="evidence" value="ECO:0007669"/>
    <property type="project" value="InterPro"/>
</dbReference>
<feature type="transmembrane region" description="Helical" evidence="8">
    <location>
        <begin position="432"/>
        <end position="449"/>
    </location>
</feature>
<dbReference type="AlphaFoldDB" id="A0A0K8PA63"/>
<dbReference type="PIRSF" id="PIRSF016636">
    <property type="entry name" value="AlgI_DltB"/>
    <property type="match status" value="1"/>
</dbReference>